<accession>A0A1G4JCD3</accession>
<dbReference type="PANTHER" id="PTHR22850">
    <property type="entry name" value="WD40 REPEAT FAMILY"/>
    <property type="match status" value="1"/>
</dbReference>
<dbReference type="Proteomes" id="UP000191144">
    <property type="component" value="Chromosome D"/>
</dbReference>
<dbReference type="AlphaFoldDB" id="A0A1G4JCD3"/>
<dbReference type="SUPFAM" id="SSF50978">
    <property type="entry name" value="WD40 repeat-like"/>
    <property type="match status" value="1"/>
</dbReference>
<dbReference type="Pfam" id="PF00400">
    <property type="entry name" value="WD40"/>
    <property type="match status" value="3"/>
</dbReference>
<dbReference type="InterPro" id="IPR036322">
    <property type="entry name" value="WD40_repeat_dom_sf"/>
</dbReference>
<evidence type="ECO:0000256" key="4">
    <source>
        <dbReference type="ARBA" id="ARBA00022853"/>
    </source>
</evidence>
<dbReference type="InterPro" id="IPR001680">
    <property type="entry name" value="WD40_rpt"/>
</dbReference>
<dbReference type="EMBL" id="LT598482">
    <property type="protein sequence ID" value="SCU87671.1"/>
    <property type="molecule type" value="Genomic_DNA"/>
</dbReference>
<dbReference type="InterPro" id="IPR015943">
    <property type="entry name" value="WD40/YVTN_repeat-like_dom_sf"/>
</dbReference>
<dbReference type="InterPro" id="IPR050459">
    <property type="entry name" value="WD_repeat_RBAP46/RBAP48/MSI1"/>
</dbReference>
<evidence type="ECO:0000256" key="2">
    <source>
        <dbReference type="ARBA" id="ARBA00022574"/>
    </source>
</evidence>
<keyword evidence="5" id="KW-0539">Nucleus</keyword>
<evidence type="ECO:0000259" key="8">
    <source>
        <dbReference type="Pfam" id="PF12265"/>
    </source>
</evidence>
<feature type="repeat" description="WD" evidence="6">
    <location>
        <begin position="296"/>
        <end position="330"/>
    </location>
</feature>
<dbReference type="InterPro" id="IPR022052">
    <property type="entry name" value="Histone-bd_RBBP4-like_N"/>
</dbReference>
<dbReference type="OrthoDB" id="427795at2759"/>
<sequence>MTTTAPDQELTIDQEYDLWKSNVPLMYDFVSETKLLWPSLTIQWLPDKDSNSTQQELIVGTHTSGEEQNYLKIASVELPSEVLDTESTNYKPAEESVEGSGDGKSSSNAVKSKIKITHKFEHDQEVTRARYAPFNSNLIATINGSGTVFLYDRSQDKESALKARFDYHKENGYGLNFSVASPGDLLSCSDDGTVAIWDVHSAKGKPTKVDRNHSDIVNEAKWHETNANLFGSVSEDKTLLLHDKRSEEPIATVTQTEAFNTLAFSKHSTNLFAAAGTDSLVYLYDLRKPATPLHSIAGHQDAITSLDFASHKDGILCSAGSDRRVLVWDLFQIGAEQPQEDADDGVPELLMMHAGHKSAINDFSCNPNIPWLMASVEEENTVQIWKPSKKLTNPYVPKDYDIHSLE</sequence>
<dbReference type="Gene3D" id="2.130.10.10">
    <property type="entry name" value="YVTN repeat-like/Quinoprotein amine dehydrogenase"/>
    <property type="match status" value="1"/>
</dbReference>
<keyword evidence="10" id="KW-1185">Reference proteome</keyword>
<dbReference type="SMART" id="SM00320">
    <property type="entry name" value="WD40"/>
    <property type="match status" value="6"/>
</dbReference>
<evidence type="ECO:0000256" key="1">
    <source>
        <dbReference type="ARBA" id="ARBA00004123"/>
    </source>
</evidence>
<keyword evidence="3" id="KW-0677">Repeat</keyword>
<feature type="domain" description="Histone-binding protein RBBP4-like N-terminal" evidence="8">
    <location>
        <begin position="14"/>
        <end position="80"/>
    </location>
</feature>
<evidence type="ECO:0000256" key="3">
    <source>
        <dbReference type="ARBA" id="ARBA00022737"/>
    </source>
</evidence>
<organism evidence="9 10">
    <name type="scientific">Lachancea meyersii CBS 8951</name>
    <dbReference type="NCBI Taxonomy" id="1266667"/>
    <lineage>
        <taxon>Eukaryota</taxon>
        <taxon>Fungi</taxon>
        <taxon>Dikarya</taxon>
        <taxon>Ascomycota</taxon>
        <taxon>Saccharomycotina</taxon>
        <taxon>Saccharomycetes</taxon>
        <taxon>Saccharomycetales</taxon>
        <taxon>Saccharomycetaceae</taxon>
        <taxon>Lachancea</taxon>
    </lineage>
</organism>
<comment type="subcellular location">
    <subcellularLocation>
        <location evidence="1">Nucleus</location>
    </subcellularLocation>
</comment>
<gene>
    <name evidence="9" type="ORF">LAME_0D11012G</name>
</gene>
<dbReference type="PROSITE" id="PS50294">
    <property type="entry name" value="WD_REPEATS_REGION"/>
    <property type="match status" value="1"/>
</dbReference>
<dbReference type="InterPro" id="IPR019775">
    <property type="entry name" value="WD40_repeat_CS"/>
</dbReference>
<name>A0A1G4JCD3_9SACH</name>
<evidence type="ECO:0000313" key="9">
    <source>
        <dbReference type="EMBL" id="SCU87671.1"/>
    </source>
</evidence>
<protein>
    <submittedName>
        <fullName evidence="9">LAME_0D11012g1_1</fullName>
    </submittedName>
</protein>
<evidence type="ECO:0000313" key="10">
    <source>
        <dbReference type="Proteomes" id="UP000191144"/>
    </source>
</evidence>
<evidence type="ECO:0000256" key="6">
    <source>
        <dbReference type="PROSITE-ProRule" id="PRU00221"/>
    </source>
</evidence>
<dbReference type="PROSITE" id="PS00678">
    <property type="entry name" value="WD_REPEATS_1"/>
    <property type="match status" value="2"/>
</dbReference>
<reference evidence="10" key="1">
    <citation type="submission" date="2016-03" db="EMBL/GenBank/DDBJ databases">
        <authorList>
            <person name="Devillers Hugo."/>
        </authorList>
    </citation>
    <scope>NUCLEOTIDE SEQUENCE [LARGE SCALE GENOMIC DNA]</scope>
</reference>
<feature type="repeat" description="WD" evidence="6">
    <location>
        <begin position="185"/>
        <end position="207"/>
    </location>
</feature>
<feature type="region of interest" description="Disordered" evidence="7">
    <location>
        <begin position="83"/>
        <end position="109"/>
    </location>
</feature>
<dbReference type="Pfam" id="PF12265">
    <property type="entry name" value="CAF1C_H4-bd"/>
    <property type="match status" value="1"/>
</dbReference>
<dbReference type="PROSITE" id="PS50082">
    <property type="entry name" value="WD_REPEATS_2"/>
    <property type="match status" value="2"/>
</dbReference>
<dbReference type="GO" id="GO:0006325">
    <property type="term" value="P:chromatin organization"/>
    <property type="evidence" value="ECO:0007669"/>
    <property type="project" value="UniProtKB-KW"/>
</dbReference>
<dbReference type="GO" id="GO:0005634">
    <property type="term" value="C:nucleus"/>
    <property type="evidence" value="ECO:0007669"/>
    <property type="project" value="UniProtKB-SubCell"/>
</dbReference>
<proteinExistence type="predicted"/>
<keyword evidence="2 6" id="KW-0853">WD repeat</keyword>
<keyword evidence="4" id="KW-0156">Chromatin regulator</keyword>
<evidence type="ECO:0000256" key="7">
    <source>
        <dbReference type="SAM" id="MobiDB-lite"/>
    </source>
</evidence>
<evidence type="ECO:0000256" key="5">
    <source>
        <dbReference type="ARBA" id="ARBA00023242"/>
    </source>
</evidence>